<name>A0A495XNR3_9PSEU</name>
<gene>
    <name evidence="3" type="ORF">DFJ66_7445</name>
</gene>
<organism evidence="3 4">
    <name type="scientific">Saccharothrix variisporea</name>
    <dbReference type="NCBI Taxonomy" id="543527"/>
    <lineage>
        <taxon>Bacteria</taxon>
        <taxon>Bacillati</taxon>
        <taxon>Actinomycetota</taxon>
        <taxon>Actinomycetes</taxon>
        <taxon>Pseudonocardiales</taxon>
        <taxon>Pseudonocardiaceae</taxon>
        <taxon>Saccharothrix</taxon>
    </lineage>
</organism>
<proteinExistence type="predicted"/>
<dbReference type="EMBL" id="RBXR01000001">
    <property type="protein sequence ID" value="RKT74103.1"/>
    <property type="molecule type" value="Genomic_DNA"/>
</dbReference>
<accession>A0A495XNR3</accession>
<evidence type="ECO:0000256" key="1">
    <source>
        <dbReference type="SAM" id="MobiDB-lite"/>
    </source>
</evidence>
<keyword evidence="2" id="KW-0812">Transmembrane</keyword>
<dbReference type="AlphaFoldDB" id="A0A495XNR3"/>
<keyword evidence="2" id="KW-0472">Membrane</keyword>
<comment type="caution">
    <text evidence="3">The sequence shown here is derived from an EMBL/GenBank/DDBJ whole genome shotgun (WGS) entry which is preliminary data.</text>
</comment>
<evidence type="ECO:0000256" key="2">
    <source>
        <dbReference type="SAM" id="Phobius"/>
    </source>
</evidence>
<evidence type="ECO:0000313" key="4">
    <source>
        <dbReference type="Proteomes" id="UP000272729"/>
    </source>
</evidence>
<feature type="region of interest" description="Disordered" evidence="1">
    <location>
        <begin position="63"/>
        <end position="84"/>
    </location>
</feature>
<feature type="compositionally biased region" description="Low complexity" evidence="1">
    <location>
        <begin position="73"/>
        <end position="84"/>
    </location>
</feature>
<evidence type="ECO:0000313" key="3">
    <source>
        <dbReference type="EMBL" id="RKT74103.1"/>
    </source>
</evidence>
<keyword evidence="4" id="KW-1185">Reference proteome</keyword>
<protein>
    <submittedName>
        <fullName evidence="3">Uncharacterized protein</fullName>
    </submittedName>
</protein>
<reference evidence="3 4" key="1">
    <citation type="submission" date="2018-10" db="EMBL/GenBank/DDBJ databases">
        <title>Sequencing the genomes of 1000 actinobacteria strains.</title>
        <authorList>
            <person name="Klenk H.-P."/>
        </authorList>
    </citation>
    <scope>NUCLEOTIDE SEQUENCE [LARGE SCALE GENOMIC DNA]</scope>
    <source>
        <strain evidence="3 4">DSM 43911</strain>
    </source>
</reference>
<keyword evidence="2" id="KW-1133">Transmembrane helix</keyword>
<feature type="transmembrane region" description="Helical" evidence="2">
    <location>
        <begin position="30"/>
        <end position="52"/>
    </location>
</feature>
<sequence>MSPGGPLGLTPEQGTIAGRMTSVPRGLQYFAAWSASTAVAVVLSWLGIRFVLDAGVPERPRLVAGPTQQSSAVPTTTTTTAPTTTTTTTTVVVPTTTTTTTTTPPPLPPENGTWSQQNGEPVYLRSFRLQGGVAAIRFSATEIEPISATPRQGFAASVEQPAHAVVVEFVGPDHRSRIEATWVDGPQWRIVESG</sequence>
<dbReference type="Proteomes" id="UP000272729">
    <property type="component" value="Unassembled WGS sequence"/>
</dbReference>